<dbReference type="PANTHER" id="PTHR19444">
    <property type="entry name" value="UNC-93 RELATED"/>
    <property type="match status" value="1"/>
</dbReference>
<dbReference type="Proteomes" id="UP000015105">
    <property type="component" value="Chromosome 5D"/>
</dbReference>
<feature type="transmembrane region" description="Helical" evidence="6">
    <location>
        <begin position="154"/>
        <end position="172"/>
    </location>
</feature>
<dbReference type="PANTHER" id="PTHR19444:SF13">
    <property type="entry name" value="PROTEIN UNC-93 HOMOLOG A"/>
    <property type="match status" value="1"/>
</dbReference>
<evidence type="ECO:0000256" key="3">
    <source>
        <dbReference type="ARBA" id="ARBA00022692"/>
    </source>
</evidence>
<keyword evidence="8" id="KW-1185">Reference proteome</keyword>
<comment type="similarity">
    <text evidence="2">Belongs to the unc-93 family.</text>
</comment>
<dbReference type="Pfam" id="PF05978">
    <property type="entry name" value="UNC-93"/>
    <property type="match status" value="1"/>
</dbReference>
<dbReference type="InterPro" id="IPR010291">
    <property type="entry name" value="Ion_channel_UNC-93"/>
</dbReference>
<feature type="transmembrane region" description="Helical" evidence="6">
    <location>
        <begin position="69"/>
        <end position="89"/>
    </location>
</feature>
<keyword evidence="4 6" id="KW-1133">Transmembrane helix</keyword>
<evidence type="ECO:0000256" key="6">
    <source>
        <dbReference type="SAM" id="Phobius"/>
    </source>
</evidence>
<reference evidence="8" key="1">
    <citation type="journal article" date="2014" name="Science">
        <title>Ancient hybridizations among the ancestral genomes of bread wheat.</title>
        <authorList>
            <consortium name="International Wheat Genome Sequencing Consortium,"/>
            <person name="Marcussen T."/>
            <person name="Sandve S.R."/>
            <person name="Heier L."/>
            <person name="Spannagl M."/>
            <person name="Pfeifer M."/>
            <person name="Jakobsen K.S."/>
            <person name="Wulff B.B."/>
            <person name="Steuernagel B."/>
            <person name="Mayer K.F."/>
            <person name="Olsen O.A."/>
        </authorList>
    </citation>
    <scope>NUCLEOTIDE SEQUENCE [LARGE SCALE GENOMIC DNA]</scope>
    <source>
        <strain evidence="8">cv. AL8/78</strain>
    </source>
</reference>
<dbReference type="InterPro" id="IPR051951">
    <property type="entry name" value="UNC-93_regulatory"/>
</dbReference>
<evidence type="ECO:0000256" key="4">
    <source>
        <dbReference type="ARBA" id="ARBA00022989"/>
    </source>
</evidence>
<dbReference type="Gramene" id="AET5Gv20230300.12">
    <property type="protein sequence ID" value="AET5Gv20230300.12"/>
    <property type="gene ID" value="AET5Gv20230300"/>
</dbReference>
<dbReference type="SUPFAM" id="SSF103473">
    <property type="entry name" value="MFS general substrate transporter"/>
    <property type="match status" value="1"/>
</dbReference>
<dbReference type="InterPro" id="IPR036259">
    <property type="entry name" value="MFS_trans_sf"/>
</dbReference>
<dbReference type="EnsemblPlants" id="AET5Gv20230300.12">
    <property type="protein sequence ID" value="AET5Gv20230300.12"/>
    <property type="gene ID" value="AET5Gv20230300"/>
</dbReference>
<protein>
    <submittedName>
        <fullName evidence="7">Uncharacterized protein</fullName>
    </submittedName>
</protein>
<evidence type="ECO:0000256" key="2">
    <source>
        <dbReference type="ARBA" id="ARBA00009172"/>
    </source>
</evidence>
<evidence type="ECO:0000313" key="8">
    <source>
        <dbReference type="Proteomes" id="UP000015105"/>
    </source>
</evidence>
<feature type="transmembrane region" description="Helical" evidence="6">
    <location>
        <begin position="36"/>
        <end position="57"/>
    </location>
</feature>
<proteinExistence type="inferred from homology"/>
<accession>A0A453JXY3</accession>
<reference evidence="7" key="5">
    <citation type="journal article" date="2021" name="G3 (Bethesda)">
        <title>Aegilops tauschii genome assembly Aet v5.0 features greater sequence contiguity and improved annotation.</title>
        <authorList>
            <person name="Wang L."/>
            <person name="Zhu T."/>
            <person name="Rodriguez J.C."/>
            <person name="Deal K.R."/>
            <person name="Dubcovsky J."/>
            <person name="McGuire P.E."/>
            <person name="Lux T."/>
            <person name="Spannagl M."/>
            <person name="Mayer K.F.X."/>
            <person name="Baldrich P."/>
            <person name="Meyers B.C."/>
            <person name="Huo N."/>
            <person name="Gu Y.Q."/>
            <person name="Zhou H."/>
            <person name="Devos K.M."/>
            <person name="Bennetzen J.L."/>
            <person name="Unver T."/>
            <person name="Budak H."/>
            <person name="Gulick P.J."/>
            <person name="Galiba G."/>
            <person name="Kalapos B."/>
            <person name="Nelson D.R."/>
            <person name="Li P."/>
            <person name="You F.M."/>
            <person name="Luo M.C."/>
            <person name="Dvorak J."/>
        </authorList>
    </citation>
    <scope>NUCLEOTIDE SEQUENCE [LARGE SCALE GENOMIC DNA]</scope>
    <source>
        <strain evidence="7">cv. AL8/78</strain>
    </source>
</reference>
<feature type="transmembrane region" description="Helical" evidence="6">
    <location>
        <begin position="126"/>
        <end position="147"/>
    </location>
</feature>
<name>A0A453JXY3_AEGTS</name>
<sequence>MCLLSKRDEKQDHSSAHSSFGDMLKSIGAPLKDRRMLLLIPLMAYSGLQQAFVWAVFTKSIVTPVLGLSGIGGAMAVYGVADVVCSLVAGRFTSGLQSATFIVSVGAILQAAVLFWLLLFHRPMGGLLGAAAPLLIGALWGVGNGVLNTQLSALLGLLFEDVKVILVYFAFFSSSCPHEYVHENA</sequence>
<reference evidence="7" key="3">
    <citation type="journal article" date="2017" name="Nature">
        <title>Genome sequence of the progenitor of the wheat D genome Aegilops tauschii.</title>
        <authorList>
            <person name="Luo M.C."/>
            <person name="Gu Y.Q."/>
            <person name="Puiu D."/>
            <person name="Wang H."/>
            <person name="Twardziok S.O."/>
            <person name="Deal K.R."/>
            <person name="Huo N."/>
            <person name="Zhu T."/>
            <person name="Wang L."/>
            <person name="Wang Y."/>
            <person name="McGuire P.E."/>
            <person name="Liu S."/>
            <person name="Long H."/>
            <person name="Ramasamy R.K."/>
            <person name="Rodriguez J.C."/>
            <person name="Van S.L."/>
            <person name="Yuan L."/>
            <person name="Wang Z."/>
            <person name="Xia Z."/>
            <person name="Xiao L."/>
            <person name="Anderson O.D."/>
            <person name="Ouyang S."/>
            <person name="Liang Y."/>
            <person name="Zimin A.V."/>
            <person name="Pertea G."/>
            <person name="Qi P."/>
            <person name="Bennetzen J.L."/>
            <person name="Dai X."/>
            <person name="Dawson M.W."/>
            <person name="Muller H.G."/>
            <person name="Kugler K."/>
            <person name="Rivarola-Duarte L."/>
            <person name="Spannagl M."/>
            <person name="Mayer K.F.X."/>
            <person name="Lu F.H."/>
            <person name="Bevan M.W."/>
            <person name="Leroy P."/>
            <person name="Li P."/>
            <person name="You F.M."/>
            <person name="Sun Q."/>
            <person name="Liu Z."/>
            <person name="Lyons E."/>
            <person name="Wicker T."/>
            <person name="Salzberg S.L."/>
            <person name="Devos K.M."/>
            <person name="Dvorak J."/>
        </authorList>
    </citation>
    <scope>NUCLEOTIDE SEQUENCE [LARGE SCALE GENOMIC DNA]</scope>
    <source>
        <strain evidence="7">cv. AL8/78</strain>
    </source>
</reference>
<reference evidence="8" key="2">
    <citation type="journal article" date="2017" name="Nat. Plants">
        <title>The Aegilops tauschii genome reveals multiple impacts of transposons.</title>
        <authorList>
            <person name="Zhao G."/>
            <person name="Zou C."/>
            <person name="Li K."/>
            <person name="Wang K."/>
            <person name="Li T."/>
            <person name="Gao L."/>
            <person name="Zhang X."/>
            <person name="Wang H."/>
            <person name="Yang Z."/>
            <person name="Liu X."/>
            <person name="Jiang W."/>
            <person name="Mao L."/>
            <person name="Kong X."/>
            <person name="Jiao Y."/>
            <person name="Jia J."/>
        </authorList>
    </citation>
    <scope>NUCLEOTIDE SEQUENCE [LARGE SCALE GENOMIC DNA]</scope>
    <source>
        <strain evidence="8">cv. AL8/78</strain>
    </source>
</reference>
<evidence type="ECO:0000256" key="1">
    <source>
        <dbReference type="ARBA" id="ARBA00004141"/>
    </source>
</evidence>
<dbReference type="GO" id="GO:0016020">
    <property type="term" value="C:membrane"/>
    <property type="evidence" value="ECO:0007669"/>
    <property type="project" value="UniProtKB-SubCell"/>
</dbReference>
<dbReference type="AlphaFoldDB" id="A0A453JXY3"/>
<comment type="subcellular location">
    <subcellularLocation>
        <location evidence="1">Membrane</location>
        <topology evidence="1">Multi-pass membrane protein</topology>
    </subcellularLocation>
</comment>
<organism evidence="7 8">
    <name type="scientific">Aegilops tauschii subsp. strangulata</name>
    <name type="common">Goatgrass</name>
    <dbReference type="NCBI Taxonomy" id="200361"/>
    <lineage>
        <taxon>Eukaryota</taxon>
        <taxon>Viridiplantae</taxon>
        <taxon>Streptophyta</taxon>
        <taxon>Embryophyta</taxon>
        <taxon>Tracheophyta</taxon>
        <taxon>Spermatophyta</taxon>
        <taxon>Magnoliopsida</taxon>
        <taxon>Liliopsida</taxon>
        <taxon>Poales</taxon>
        <taxon>Poaceae</taxon>
        <taxon>BOP clade</taxon>
        <taxon>Pooideae</taxon>
        <taxon>Triticodae</taxon>
        <taxon>Triticeae</taxon>
        <taxon>Triticinae</taxon>
        <taxon>Aegilops</taxon>
    </lineage>
</organism>
<feature type="transmembrane region" description="Helical" evidence="6">
    <location>
        <begin position="101"/>
        <end position="120"/>
    </location>
</feature>
<reference evidence="7" key="4">
    <citation type="submission" date="2019-03" db="UniProtKB">
        <authorList>
            <consortium name="EnsemblPlants"/>
        </authorList>
    </citation>
    <scope>IDENTIFICATION</scope>
</reference>
<evidence type="ECO:0000313" key="7">
    <source>
        <dbReference type="EnsemblPlants" id="AET5Gv20230300.12"/>
    </source>
</evidence>
<evidence type="ECO:0000256" key="5">
    <source>
        <dbReference type="ARBA" id="ARBA00023136"/>
    </source>
</evidence>
<keyword evidence="3 6" id="KW-0812">Transmembrane</keyword>
<keyword evidence="5 6" id="KW-0472">Membrane</keyword>